<dbReference type="InterPro" id="IPR028994">
    <property type="entry name" value="Integrin_alpha_N"/>
</dbReference>
<feature type="compositionally biased region" description="Pro residues" evidence="9">
    <location>
        <begin position="351"/>
        <end position="360"/>
    </location>
</feature>
<dbReference type="PROSITE" id="PS00108">
    <property type="entry name" value="PROTEIN_KINASE_ST"/>
    <property type="match status" value="1"/>
</dbReference>
<dbReference type="PROSITE" id="PS50011">
    <property type="entry name" value="PROTEIN_KINASE_DOM"/>
    <property type="match status" value="1"/>
</dbReference>
<evidence type="ECO:0000256" key="10">
    <source>
        <dbReference type="SAM" id="Phobius"/>
    </source>
</evidence>
<protein>
    <recommendedName>
        <fullName evidence="11">Protein kinase domain-containing protein</fullName>
    </recommendedName>
</protein>
<dbReference type="SUPFAM" id="SSF56112">
    <property type="entry name" value="Protein kinase-like (PK-like)"/>
    <property type="match status" value="1"/>
</dbReference>
<evidence type="ECO:0000256" key="3">
    <source>
        <dbReference type="ARBA" id="ARBA00022737"/>
    </source>
</evidence>
<feature type="compositionally biased region" description="Low complexity" evidence="9">
    <location>
        <begin position="361"/>
        <end position="373"/>
    </location>
</feature>
<evidence type="ECO:0000256" key="5">
    <source>
        <dbReference type="ARBA" id="ARBA00022777"/>
    </source>
</evidence>
<dbReference type="Proteomes" id="UP000655287">
    <property type="component" value="Unassembled WGS sequence"/>
</dbReference>
<keyword evidence="13" id="KW-1185">Reference proteome</keyword>
<evidence type="ECO:0000256" key="1">
    <source>
        <dbReference type="ARBA" id="ARBA00022679"/>
    </source>
</evidence>
<proteinExistence type="predicted"/>
<keyword evidence="10" id="KW-1133">Transmembrane helix</keyword>
<dbReference type="PANTHER" id="PTHR43289">
    <property type="entry name" value="MITOGEN-ACTIVATED PROTEIN KINASE KINASE KINASE 20-RELATED"/>
    <property type="match status" value="1"/>
</dbReference>
<evidence type="ECO:0000313" key="12">
    <source>
        <dbReference type="EMBL" id="GII77920.1"/>
    </source>
</evidence>
<sequence>MGVPDSEEASPMDRTGAAPLRPDDPPRIGPYLVAGRLGEGGMGTVYLARDPAGRPVAVKVVKPSFTLDEGFAARFHAEVANARRVASFCTARVLDNGDADDGRPYLVTEYIAGTPLSRQITRHGALEPGTLHGVALGVAAALAAIHVAGLVHRDLKPANVILSISGPRVIDFGISRALDATQGMTRSGELLGTPGWWAPEQVRGEEITPAADVFAWGCLVAYAGNGRHPFGHGDLMTMAARVLHGRPDLGALPAPLDRLARLATEPDPARRPTAQELLIALVGGEVTLPGPAAEPAGPPALDATALLEQAWEPPANVAAAIPDPPTPTGPPPGLPAAVPAPGPGPAATTPTPAPGPPGPDPAGTVPGPDPGAALTVPGGGPGEPATVVEPAAGTSSAIPAMSGTPARRPAGRRRWPLVLLLLAVLAAAGGLLAVTFADRSGTVRDSGGPGGAPDPGATAPGFARVTGPADCSAAGPNDFDGDGRDDVAIGAPRATAAGGAGAGTVFIRPLDAEGGPGLAIAAPDGRRGDGFGRTVRAAHLDADGCLDLIIGAPYAASGGRSAAGAVYLVRGGPYRGTVPPSAVTRLSAPAPEQDAHFGWSVAAVRSPGAGESLIAVGAPHEDADRTADSGAVYTFRMSTPGEPLPARRITQESPGVTGNGEQGDMFGWSLVFGRLGGRAGDPDLVIGAPYENDDGAGRQRGDAGIADAGAVEVVYDAASATGPYRTTKFGPPAPAGTVSQAQGARFGHALAYAEYQGEVFLAVSAPATEGTAAGTGLIQIFRRGPDGRLAPDRTIRDTGRGTGLGWSLDMTAGGDTLYLAAGSPFDGRARTGSVREFPLAGNGGERTYRSATARPWDLLGWSLAATGAPQPYAPGTGLVAGLPGGDPDGGTGGRPDDGGVALLLRDGAPVRPLEPGGDGAPGGDAGGRFGTATAG</sequence>
<dbReference type="SUPFAM" id="SSF69318">
    <property type="entry name" value="Integrin alpha N-terminal domain"/>
    <property type="match status" value="2"/>
</dbReference>
<keyword evidence="10" id="KW-0812">Transmembrane</keyword>
<dbReference type="Pfam" id="PF01839">
    <property type="entry name" value="FG-GAP"/>
    <property type="match status" value="2"/>
</dbReference>
<dbReference type="InterPro" id="IPR017441">
    <property type="entry name" value="Protein_kinase_ATP_BS"/>
</dbReference>
<feature type="region of interest" description="Disordered" evidence="9">
    <location>
        <begin position="442"/>
        <end position="462"/>
    </location>
</feature>
<dbReference type="PANTHER" id="PTHR43289:SF34">
    <property type="entry name" value="SERINE_THREONINE-PROTEIN KINASE YBDM-RELATED"/>
    <property type="match status" value="1"/>
</dbReference>
<keyword evidence="6 8" id="KW-0067">ATP-binding</keyword>
<feature type="compositionally biased region" description="Pro residues" evidence="9">
    <location>
        <begin position="322"/>
        <end position="344"/>
    </location>
</feature>
<evidence type="ECO:0000256" key="8">
    <source>
        <dbReference type="PROSITE-ProRule" id="PRU10141"/>
    </source>
</evidence>
<dbReference type="Pfam" id="PF14312">
    <property type="entry name" value="FG-GAP_2"/>
    <property type="match status" value="1"/>
</dbReference>
<gene>
    <name evidence="12" type="ORF">Sru01_29020</name>
</gene>
<dbReference type="EMBL" id="BOOU01000043">
    <property type="protein sequence ID" value="GII77920.1"/>
    <property type="molecule type" value="Genomic_DNA"/>
</dbReference>
<feature type="region of interest" description="Disordered" evidence="9">
    <location>
        <begin position="1"/>
        <end position="29"/>
    </location>
</feature>
<feature type="compositionally biased region" description="Gly residues" evidence="9">
    <location>
        <begin position="916"/>
        <end position="929"/>
    </location>
</feature>
<keyword evidence="10" id="KW-0472">Membrane</keyword>
<dbReference type="CDD" id="cd14014">
    <property type="entry name" value="STKc_PknB_like"/>
    <property type="match status" value="1"/>
</dbReference>
<keyword evidence="3" id="KW-0677">Repeat</keyword>
<dbReference type="PROSITE" id="PS00107">
    <property type="entry name" value="PROTEIN_KINASE_ATP"/>
    <property type="match status" value="1"/>
</dbReference>
<dbReference type="Gene3D" id="3.30.200.20">
    <property type="entry name" value="Phosphorylase Kinase, domain 1"/>
    <property type="match status" value="1"/>
</dbReference>
<evidence type="ECO:0000259" key="11">
    <source>
        <dbReference type="PROSITE" id="PS50011"/>
    </source>
</evidence>
<keyword evidence="4 8" id="KW-0547">Nucleotide-binding</keyword>
<feature type="domain" description="Protein kinase" evidence="11">
    <location>
        <begin position="31"/>
        <end position="288"/>
    </location>
</feature>
<dbReference type="InterPro" id="IPR013519">
    <property type="entry name" value="Int_alpha_beta-p"/>
</dbReference>
<feature type="binding site" evidence="8">
    <location>
        <position position="59"/>
    </location>
    <ligand>
        <name>ATP</name>
        <dbReference type="ChEBI" id="CHEBI:30616"/>
    </ligand>
</feature>
<dbReference type="InterPro" id="IPR011009">
    <property type="entry name" value="Kinase-like_dom_sf"/>
</dbReference>
<evidence type="ECO:0000256" key="6">
    <source>
        <dbReference type="ARBA" id="ARBA00022840"/>
    </source>
</evidence>
<feature type="transmembrane region" description="Helical" evidence="10">
    <location>
        <begin position="417"/>
        <end position="437"/>
    </location>
</feature>
<dbReference type="InterPro" id="IPR008271">
    <property type="entry name" value="Ser/Thr_kinase_AS"/>
</dbReference>
<feature type="compositionally biased region" description="Gly residues" evidence="9">
    <location>
        <begin position="882"/>
        <end position="893"/>
    </location>
</feature>
<evidence type="ECO:0000256" key="9">
    <source>
        <dbReference type="SAM" id="MobiDB-lite"/>
    </source>
</evidence>
<keyword evidence="5" id="KW-0418">Kinase</keyword>
<dbReference type="Gene3D" id="2.130.10.130">
    <property type="entry name" value="Integrin alpha, N-terminal"/>
    <property type="match status" value="1"/>
</dbReference>
<feature type="region of interest" description="Disordered" evidence="9">
    <location>
        <begin position="642"/>
        <end position="661"/>
    </location>
</feature>
<dbReference type="SMART" id="SM00220">
    <property type="entry name" value="S_TKc"/>
    <property type="match status" value="1"/>
</dbReference>
<evidence type="ECO:0000256" key="2">
    <source>
        <dbReference type="ARBA" id="ARBA00022729"/>
    </source>
</evidence>
<dbReference type="Pfam" id="PF00069">
    <property type="entry name" value="Pkinase"/>
    <property type="match status" value="1"/>
</dbReference>
<dbReference type="InterPro" id="IPR013517">
    <property type="entry name" value="FG-GAP"/>
</dbReference>
<accession>A0A919R3Z3</accession>
<keyword evidence="1" id="KW-0808">Transferase</keyword>
<dbReference type="AlphaFoldDB" id="A0A919R3Z3"/>
<feature type="region of interest" description="Disordered" evidence="9">
    <location>
        <begin position="317"/>
        <end position="409"/>
    </location>
</feature>
<comment type="caution">
    <text evidence="12">The sequence shown here is derived from an EMBL/GenBank/DDBJ whole genome shotgun (WGS) entry which is preliminary data.</text>
</comment>
<feature type="compositionally biased region" description="Acidic residues" evidence="9">
    <location>
        <begin position="1"/>
        <end position="10"/>
    </location>
</feature>
<feature type="region of interest" description="Disordered" evidence="9">
    <location>
        <begin position="881"/>
        <end position="935"/>
    </location>
</feature>
<organism evidence="12 13">
    <name type="scientific">Sphaerisporangium rufum</name>
    <dbReference type="NCBI Taxonomy" id="1381558"/>
    <lineage>
        <taxon>Bacteria</taxon>
        <taxon>Bacillati</taxon>
        <taxon>Actinomycetota</taxon>
        <taxon>Actinomycetes</taxon>
        <taxon>Streptosporangiales</taxon>
        <taxon>Streptosporangiaceae</taxon>
        <taxon>Sphaerisporangium</taxon>
    </lineage>
</organism>
<keyword evidence="7" id="KW-0325">Glycoprotein</keyword>
<dbReference type="PROSITE" id="PS51470">
    <property type="entry name" value="FG_GAP"/>
    <property type="match status" value="2"/>
</dbReference>
<dbReference type="GO" id="GO:0004674">
    <property type="term" value="F:protein serine/threonine kinase activity"/>
    <property type="evidence" value="ECO:0007669"/>
    <property type="project" value="TreeGrafter"/>
</dbReference>
<keyword evidence="2" id="KW-0732">Signal</keyword>
<dbReference type="SMART" id="SM00191">
    <property type="entry name" value="Int_alpha"/>
    <property type="match status" value="6"/>
</dbReference>
<evidence type="ECO:0000313" key="13">
    <source>
        <dbReference type="Proteomes" id="UP000655287"/>
    </source>
</evidence>
<dbReference type="GO" id="GO:0005524">
    <property type="term" value="F:ATP binding"/>
    <property type="evidence" value="ECO:0007669"/>
    <property type="project" value="UniProtKB-UniRule"/>
</dbReference>
<dbReference type="InterPro" id="IPR000719">
    <property type="entry name" value="Prot_kinase_dom"/>
</dbReference>
<evidence type="ECO:0000256" key="7">
    <source>
        <dbReference type="ARBA" id="ARBA00023180"/>
    </source>
</evidence>
<name>A0A919R3Z3_9ACTN</name>
<reference evidence="12" key="1">
    <citation type="submission" date="2021-01" db="EMBL/GenBank/DDBJ databases">
        <title>Whole genome shotgun sequence of Sphaerisporangium rufum NBRC 109079.</title>
        <authorList>
            <person name="Komaki H."/>
            <person name="Tamura T."/>
        </authorList>
    </citation>
    <scope>NUCLEOTIDE SEQUENCE</scope>
    <source>
        <strain evidence="12">NBRC 109079</strain>
    </source>
</reference>
<evidence type="ECO:0000256" key="4">
    <source>
        <dbReference type="ARBA" id="ARBA00022741"/>
    </source>
</evidence>
<dbReference type="Gene3D" id="1.10.510.10">
    <property type="entry name" value="Transferase(Phosphotransferase) domain 1"/>
    <property type="match status" value="1"/>
</dbReference>